<accession>G4YYB0</accession>
<name>G4YYB0_PHYSP</name>
<dbReference type="InParanoid" id="G4YYB0"/>
<proteinExistence type="predicted"/>
<dbReference type="KEGG" id="psoj:PHYSODRAFT_295736"/>
<feature type="transmembrane region" description="Helical" evidence="1">
    <location>
        <begin position="447"/>
        <end position="475"/>
    </location>
</feature>
<organism evidence="2 3">
    <name type="scientific">Phytophthora sojae (strain P6497)</name>
    <name type="common">Soybean stem and root rot agent</name>
    <name type="synonym">Phytophthora megasperma f. sp. glycines</name>
    <dbReference type="NCBI Taxonomy" id="1094619"/>
    <lineage>
        <taxon>Eukaryota</taxon>
        <taxon>Sar</taxon>
        <taxon>Stramenopiles</taxon>
        <taxon>Oomycota</taxon>
        <taxon>Peronosporomycetes</taxon>
        <taxon>Peronosporales</taxon>
        <taxon>Peronosporaceae</taxon>
        <taxon>Phytophthora</taxon>
    </lineage>
</organism>
<dbReference type="Proteomes" id="UP000002640">
    <property type="component" value="Unassembled WGS sequence"/>
</dbReference>
<evidence type="ECO:0000313" key="2">
    <source>
        <dbReference type="EMBL" id="EGZ23261.1"/>
    </source>
</evidence>
<keyword evidence="1" id="KW-0812">Transmembrane</keyword>
<keyword evidence="1" id="KW-0472">Membrane</keyword>
<evidence type="ECO:0000256" key="1">
    <source>
        <dbReference type="SAM" id="Phobius"/>
    </source>
</evidence>
<dbReference type="AlphaFoldDB" id="G4YYB0"/>
<evidence type="ECO:0000313" key="3">
    <source>
        <dbReference type="Proteomes" id="UP000002640"/>
    </source>
</evidence>
<dbReference type="GeneID" id="20641294"/>
<keyword evidence="1" id="KW-1133">Transmembrane helix</keyword>
<keyword evidence="3" id="KW-1185">Reference proteome</keyword>
<dbReference type="RefSeq" id="XP_009518549.1">
    <property type="nucleotide sequence ID" value="XM_009520254.1"/>
</dbReference>
<feature type="transmembrane region" description="Helical" evidence="1">
    <location>
        <begin position="406"/>
        <end position="427"/>
    </location>
</feature>
<feature type="transmembrane region" description="Helical" evidence="1">
    <location>
        <begin position="567"/>
        <end position="587"/>
    </location>
</feature>
<sequence>MAVTVVSPSEGFKHLGIFQSTGDIWSSTIAPVWSTLKSEAERISRLQLSHRQLQYIVNHGWLPRVQYRTQLNVSHKVAKHIDILVRRTAEQVLRLLHNTPKAVFHDHNQGLGLASFEDMSNVARIELTLRAAVSIGTRVDVKWVNPDECMPKRPNDRPIWQELSEELRGRLLKYNIKYAHKVRNLIAPTGCTVIDTRHLDMPRLDIAPDHFLSSTSLKRVTRVFCYAGYGDEIRVQWWHERNPDSGIWTPRPDGEVTEYADIFIPVEVSDYLDRYDLRGSDNTCVAGAMGSFQACYSGTQLCDNKAAIVTLQTARAIANGARPPYTKYSNRHRIEIRSMVALMCPGGTFNAKWIRSHQECEYSDDVQLNEERKALADVDGDAARSHDEEMPSWAILEVPTAMLSEVFFAFVVMICLLWTLLLITLNLAPNHTVNLVMRTETFDDGSFWLFVVPSPSVLMLAVCGLSAVALGYVVVLAKMIIRPIQVAPELATKIPVNSSSEMLLSSTKLGPSRLKTKGVSRHGAMEFLAVRASARYGYVRCIYLFTTEDVAEVLTNTRSLYLFRFDVVVAVGCPMLVLVYCLNAFTFPRDKLAINRQVFPSGWFEQQASVIADPVQTAVIYKSLKSLRITSVFEFFARMGVPATLFLRLRQVVELLKHPSK</sequence>
<gene>
    <name evidence="2" type="ORF">PHYSODRAFT_295736</name>
</gene>
<reference evidence="2 3" key="1">
    <citation type="journal article" date="2006" name="Science">
        <title>Phytophthora genome sequences uncover evolutionary origins and mechanisms of pathogenesis.</title>
        <authorList>
            <person name="Tyler B.M."/>
            <person name="Tripathy S."/>
            <person name="Zhang X."/>
            <person name="Dehal P."/>
            <person name="Jiang R.H."/>
            <person name="Aerts A."/>
            <person name="Arredondo F.D."/>
            <person name="Baxter L."/>
            <person name="Bensasson D."/>
            <person name="Beynon J.L."/>
            <person name="Chapman J."/>
            <person name="Damasceno C.M."/>
            <person name="Dorrance A.E."/>
            <person name="Dou D."/>
            <person name="Dickerman A.W."/>
            <person name="Dubchak I.L."/>
            <person name="Garbelotto M."/>
            <person name="Gijzen M."/>
            <person name="Gordon S.G."/>
            <person name="Govers F."/>
            <person name="Grunwald N.J."/>
            <person name="Huang W."/>
            <person name="Ivors K.L."/>
            <person name="Jones R.W."/>
            <person name="Kamoun S."/>
            <person name="Krampis K."/>
            <person name="Lamour K.H."/>
            <person name="Lee M.K."/>
            <person name="McDonald W.H."/>
            <person name="Medina M."/>
            <person name="Meijer H.J."/>
            <person name="Nordberg E.K."/>
            <person name="Maclean D.J."/>
            <person name="Ospina-Giraldo M.D."/>
            <person name="Morris P.F."/>
            <person name="Phuntumart V."/>
            <person name="Putnam N.H."/>
            <person name="Rash S."/>
            <person name="Rose J.K."/>
            <person name="Sakihama Y."/>
            <person name="Salamov A.A."/>
            <person name="Savidor A."/>
            <person name="Scheuring C.F."/>
            <person name="Smith B.M."/>
            <person name="Sobral B.W."/>
            <person name="Terry A."/>
            <person name="Torto-Alalibo T.A."/>
            <person name="Win J."/>
            <person name="Xu Z."/>
            <person name="Zhang H."/>
            <person name="Grigoriev I.V."/>
            <person name="Rokhsar D.S."/>
            <person name="Boore J.L."/>
        </authorList>
    </citation>
    <scope>NUCLEOTIDE SEQUENCE [LARGE SCALE GENOMIC DNA]</scope>
    <source>
        <strain evidence="2 3">P6497</strain>
    </source>
</reference>
<dbReference type="EMBL" id="JH159152">
    <property type="protein sequence ID" value="EGZ23261.1"/>
    <property type="molecule type" value="Genomic_DNA"/>
</dbReference>
<protein>
    <submittedName>
        <fullName evidence="2">Uncharacterized protein</fullName>
    </submittedName>
</protein>